<protein>
    <recommendedName>
        <fullName evidence="3">Oxysterol-binding protein</fullName>
    </recommendedName>
</protein>
<dbReference type="GO" id="GO:0016020">
    <property type="term" value="C:membrane"/>
    <property type="evidence" value="ECO:0007669"/>
    <property type="project" value="TreeGrafter"/>
</dbReference>
<gene>
    <name evidence="1" type="ORF">CVIRNUC_002465</name>
</gene>
<dbReference type="PANTHER" id="PTHR10972">
    <property type="entry name" value="OXYSTEROL-BINDING PROTEIN-RELATED"/>
    <property type="match status" value="1"/>
</dbReference>
<dbReference type="EMBL" id="CAUYUE010000003">
    <property type="protein sequence ID" value="CAK0756556.1"/>
    <property type="molecule type" value="Genomic_DNA"/>
</dbReference>
<dbReference type="InterPro" id="IPR037239">
    <property type="entry name" value="OSBP_sf"/>
</dbReference>
<dbReference type="SUPFAM" id="SSF144000">
    <property type="entry name" value="Oxysterol-binding protein-like"/>
    <property type="match status" value="1"/>
</dbReference>
<dbReference type="GO" id="GO:0032934">
    <property type="term" value="F:sterol binding"/>
    <property type="evidence" value="ECO:0007669"/>
    <property type="project" value="TreeGrafter"/>
</dbReference>
<dbReference type="Gene3D" id="2.40.160.120">
    <property type="match status" value="1"/>
</dbReference>
<name>A0AAV1I0B6_9CHLO</name>
<dbReference type="PANTHER" id="PTHR10972:SF96">
    <property type="entry name" value="OXYSTEROL-BINDING PROTEIN-RELATED PROTEIN 1A-RELATED"/>
    <property type="match status" value="1"/>
</dbReference>
<keyword evidence="2" id="KW-1185">Reference proteome</keyword>
<comment type="caution">
    <text evidence="1">The sequence shown here is derived from an EMBL/GenBank/DDBJ whole genome shotgun (WGS) entry which is preliminary data.</text>
</comment>
<organism evidence="1 2">
    <name type="scientific">Coccomyxa viridis</name>
    <dbReference type="NCBI Taxonomy" id="1274662"/>
    <lineage>
        <taxon>Eukaryota</taxon>
        <taxon>Viridiplantae</taxon>
        <taxon>Chlorophyta</taxon>
        <taxon>core chlorophytes</taxon>
        <taxon>Trebouxiophyceae</taxon>
        <taxon>Trebouxiophyceae incertae sedis</taxon>
        <taxon>Coccomyxaceae</taxon>
        <taxon>Coccomyxa</taxon>
    </lineage>
</organism>
<accession>A0AAV1I0B6</accession>
<dbReference type="Proteomes" id="UP001314263">
    <property type="component" value="Unassembled WGS sequence"/>
</dbReference>
<dbReference type="InterPro" id="IPR000648">
    <property type="entry name" value="Oxysterol-bd"/>
</dbReference>
<dbReference type="GO" id="GO:0005829">
    <property type="term" value="C:cytosol"/>
    <property type="evidence" value="ECO:0007669"/>
    <property type="project" value="TreeGrafter"/>
</dbReference>
<dbReference type="Pfam" id="PF01237">
    <property type="entry name" value="Oxysterol_BP"/>
    <property type="match status" value="1"/>
</dbReference>
<sequence length="458" mass="51220">MATVDEIAVPSTAGRAAGKAGREVTRVIVNTAPLDAHAITDKLSGTPTGTDGPMIGGQPHYTSSNALSLWLQNEPRWQRRATLPRPQQPAPKNINVWSLVKDFVGKGDLSKIATPVQLLEPLSELQQRCEDLEYTELLDQALAAEPQSLERLLLVTAFAVSAYSGVKRTQKPFNAFLGETCEFACPEKGFRFFAEKVQHEPTTINHVHVDGRGWAFNLEDELHTRFTGTSIDLMPIVLIRVAFADGDAYTWHKATTSILGVVMGPIRLEHKGTVTVRGCQSGYTANFKLHATGMLTSKSKMHEVSGTVEKDGVPIKGLKLKGKWDTELVAEMPDGSSRRLWTINPPAADPTRFGMTSWVLALNEMSPELERLLPPTDTRMRADIRALEQGRYDQAAEEHRRLLEEHEVRVKELIDRKAVHEPRWCERIMPDNQQIGKQYLYRYKGGYWEERAAKCTNS</sequence>
<evidence type="ECO:0008006" key="3">
    <source>
        <dbReference type="Google" id="ProtNLM"/>
    </source>
</evidence>
<dbReference type="AlphaFoldDB" id="A0AAV1I0B6"/>
<proteinExistence type="predicted"/>
<evidence type="ECO:0000313" key="2">
    <source>
        <dbReference type="Proteomes" id="UP001314263"/>
    </source>
</evidence>
<reference evidence="1 2" key="1">
    <citation type="submission" date="2023-10" db="EMBL/GenBank/DDBJ databases">
        <authorList>
            <person name="Maclean D."/>
            <person name="Macfadyen A."/>
        </authorList>
    </citation>
    <scope>NUCLEOTIDE SEQUENCE [LARGE SCALE GENOMIC DNA]</scope>
</reference>
<evidence type="ECO:0000313" key="1">
    <source>
        <dbReference type="EMBL" id="CAK0756556.1"/>
    </source>
</evidence>